<evidence type="ECO:0000256" key="3">
    <source>
        <dbReference type="ARBA" id="ARBA00008343"/>
    </source>
</evidence>
<dbReference type="RefSeq" id="WP_093049306.1">
    <property type="nucleotide sequence ID" value="NZ_FOGT01000004.1"/>
</dbReference>
<dbReference type="InterPro" id="IPR005760">
    <property type="entry name" value="A/G_AdeGlyc_MutY"/>
</dbReference>
<organism evidence="16 17">
    <name type="scientific">Salipaludibacillus aurantiacus</name>
    <dbReference type="NCBI Taxonomy" id="1601833"/>
    <lineage>
        <taxon>Bacteria</taxon>
        <taxon>Bacillati</taxon>
        <taxon>Bacillota</taxon>
        <taxon>Bacilli</taxon>
        <taxon>Bacillales</taxon>
        <taxon>Bacillaceae</taxon>
    </lineage>
</organism>
<evidence type="ECO:0000256" key="14">
    <source>
        <dbReference type="RuleBase" id="RU365096"/>
    </source>
</evidence>
<dbReference type="InterPro" id="IPR003651">
    <property type="entry name" value="Endonuclease3_FeS-loop_motif"/>
</dbReference>
<dbReference type="STRING" id="1601833.SAMN05518684_104303"/>
<evidence type="ECO:0000256" key="13">
    <source>
        <dbReference type="ARBA" id="ARBA00023295"/>
    </source>
</evidence>
<comment type="function">
    <text evidence="2">Adenine glycosylase active on G-A mispairs. MutY also corrects error-prone DNA synthesis past GO lesions which are due to the oxidatively damaged form of guanine: 7,8-dihydro-8-oxoguanine (8-oxo-dGTP).</text>
</comment>
<keyword evidence="8 14" id="KW-0227">DNA damage</keyword>
<protein>
    <recommendedName>
        <fullName evidence="5 14">Adenine DNA glycosylase</fullName>
        <ecNumber evidence="4 14">3.2.2.31</ecNumber>
    </recommendedName>
</protein>
<comment type="cofactor">
    <cofactor evidence="14">
        <name>[4Fe-4S] cluster</name>
        <dbReference type="ChEBI" id="CHEBI:49883"/>
    </cofactor>
    <text evidence="14">Binds 1 [4Fe-4S] cluster.</text>
</comment>
<keyword evidence="9" id="KW-0378">Hydrolase</keyword>
<dbReference type="InterPro" id="IPR015797">
    <property type="entry name" value="NUDIX_hydrolase-like_dom_sf"/>
</dbReference>
<keyword evidence="7" id="KW-0479">Metal-binding</keyword>
<keyword evidence="13 14" id="KW-0326">Glycosidase</keyword>
<evidence type="ECO:0000256" key="5">
    <source>
        <dbReference type="ARBA" id="ARBA00022023"/>
    </source>
</evidence>
<dbReference type="CDD" id="cd00056">
    <property type="entry name" value="ENDO3c"/>
    <property type="match status" value="1"/>
</dbReference>
<evidence type="ECO:0000256" key="4">
    <source>
        <dbReference type="ARBA" id="ARBA00012045"/>
    </source>
</evidence>
<comment type="catalytic activity">
    <reaction evidence="1 14">
        <text>Hydrolyzes free adenine bases from 7,8-dihydro-8-oxoguanine:adenine mismatched double-stranded DNA, leaving an apurinic site.</text>
        <dbReference type="EC" id="3.2.2.31"/>
    </reaction>
</comment>
<dbReference type="InterPro" id="IPR000445">
    <property type="entry name" value="HhH_motif"/>
</dbReference>
<dbReference type="InterPro" id="IPR023170">
    <property type="entry name" value="HhH_base_excis_C"/>
</dbReference>
<proteinExistence type="inferred from homology"/>
<dbReference type="GO" id="GO:0051539">
    <property type="term" value="F:4 iron, 4 sulfur cluster binding"/>
    <property type="evidence" value="ECO:0007669"/>
    <property type="project" value="UniProtKB-UniRule"/>
</dbReference>
<dbReference type="AlphaFoldDB" id="A0A1H9SMC7"/>
<dbReference type="InterPro" id="IPR004035">
    <property type="entry name" value="Endouclease-III_FeS-bd_BS"/>
</dbReference>
<evidence type="ECO:0000256" key="2">
    <source>
        <dbReference type="ARBA" id="ARBA00002933"/>
    </source>
</evidence>
<accession>A0A1H9SMC7</accession>
<gene>
    <name evidence="16" type="ORF">SAMN05518684_104303</name>
</gene>
<dbReference type="GO" id="GO:0035485">
    <property type="term" value="F:adenine/guanine mispair binding"/>
    <property type="evidence" value="ECO:0007669"/>
    <property type="project" value="TreeGrafter"/>
</dbReference>
<keyword evidence="10 14" id="KW-0408">Iron</keyword>
<dbReference type="SMART" id="SM00525">
    <property type="entry name" value="FES"/>
    <property type="match status" value="1"/>
</dbReference>
<dbReference type="FunFam" id="1.10.340.30:FF:000002">
    <property type="entry name" value="Adenine DNA glycosylase"/>
    <property type="match status" value="1"/>
</dbReference>
<dbReference type="NCBIfam" id="TIGR01084">
    <property type="entry name" value="mutY"/>
    <property type="match status" value="1"/>
</dbReference>
<dbReference type="InterPro" id="IPR044298">
    <property type="entry name" value="MIG/MutY"/>
</dbReference>
<evidence type="ECO:0000256" key="1">
    <source>
        <dbReference type="ARBA" id="ARBA00000843"/>
    </source>
</evidence>
<evidence type="ECO:0000313" key="16">
    <source>
        <dbReference type="EMBL" id="SER86074.1"/>
    </source>
</evidence>
<sequence>MRKIKPEDFQRDLLQWYDENKRDLPWRRERDPYKIWVSEIMLQQTQVDTVIPYYQRFMSLFPTVKDLAEADEETVLKAWEGLGYYSRARNLHSAVKEVNNTYGGEVPSSEKDVKSLKGVGPYTAGAILSIAFNIPAPAVDGNVMRVTSRLLAIYDDIAKASSRKIFEETAMELIDKDRPSDFNQALMELGALICTPKNPACLICPVNEHCSARKEGVQDLLPVKSKKKPPKKMKMKVLLVKDENDRVLIERRPDTGLLAKLWQFPNIEAETDDLSDLKRLGESLGLTLEFEKENVQEVKHVFSHVVWEMEVYKGFVKSVHNAELYEESALKQFVATEDINYYPFPVSHQKIIDGALAKGEMYK</sequence>
<dbReference type="Pfam" id="PF10576">
    <property type="entry name" value="EndIII_4Fe-2S"/>
    <property type="match status" value="1"/>
</dbReference>
<dbReference type="GO" id="GO:0046872">
    <property type="term" value="F:metal ion binding"/>
    <property type="evidence" value="ECO:0007669"/>
    <property type="project" value="UniProtKB-UniRule"/>
</dbReference>
<keyword evidence="6" id="KW-0004">4Fe-4S</keyword>
<dbReference type="Pfam" id="PF00633">
    <property type="entry name" value="HHH"/>
    <property type="match status" value="1"/>
</dbReference>
<feature type="domain" description="HhH-GPD" evidence="15">
    <location>
        <begin position="41"/>
        <end position="192"/>
    </location>
</feature>
<dbReference type="CDD" id="cd03431">
    <property type="entry name" value="NUDIX_DNA_Glycosylase_C-MutY"/>
    <property type="match status" value="1"/>
</dbReference>
<dbReference type="InterPro" id="IPR003265">
    <property type="entry name" value="HhH-GPD_domain"/>
</dbReference>
<dbReference type="EC" id="3.2.2.31" evidence="4 14"/>
<dbReference type="SUPFAM" id="SSF55811">
    <property type="entry name" value="Nudix"/>
    <property type="match status" value="1"/>
</dbReference>
<evidence type="ECO:0000256" key="6">
    <source>
        <dbReference type="ARBA" id="ARBA00022485"/>
    </source>
</evidence>
<dbReference type="EMBL" id="FOGT01000004">
    <property type="protein sequence ID" value="SER86074.1"/>
    <property type="molecule type" value="Genomic_DNA"/>
</dbReference>
<dbReference type="GO" id="GO:0032357">
    <property type="term" value="F:oxidized purine DNA binding"/>
    <property type="evidence" value="ECO:0007669"/>
    <property type="project" value="TreeGrafter"/>
</dbReference>
<dbReference type="FunFam" id="1.10.1670.10:FF:000002">
    <property type="entry name" value="Adenine DNA glycosylase"/>
    <property type="match status" value="1"/>
</dbReference>
<dbReference type="Gene3D" id="3.90.79.10">
    <property type="entry name" value="Nucleoside Triphosphate Pyrophosphohydrolase"/>
    <property type="match status" value="1"/>
</dbReference>
<keyword evidence="12" id="KW-0234">DNA repair</keyword>
<dbReference type="GO" id="GO:0000701">
    <property type="term" value="F:purine-specific mismatch base pair DNA N-glycosylase activity"/>
    <property type="evidence" value="ECO:0007669"/>
    <property type="project" value="UniProtKB-EC"/>
</dbReference>
<evidence type="ECO:0000259" key="15">
    <source>
        <dbReference type="SMART" id="SM00478"/>
    </source>
</evidence>
<dbReference type="OrthoDB" id="9802365at2"/>
<evidence type="ECO:0000313" key="17">
    <source>
        <dbReference type="Proteomes" id="UP000198571"/>
    </source>
</evidence>
<dbReference type="Proteomes" id="UP000198571">
    <property type="component" value="Unassembled WGS sequence"/>
</dbReference>
<dbReference type="PANTHER" id="PTHR42944:SF1">
    <property type="entry name" value="ADENINE DNA GLYCOSYLASE"/>
    <property type="match status" value="1"/>
</dbReference>
<dbReference type="Gene3D" id="1.10.340.30">
    <property type="entry name" value="Hypothetical protein, domain 2"/>
    <property type="match status" value="1"/>
</dbReference>
<dbReference type="GO" id="GO:0006298">
    <property type="term" value="P:mismatch repair"/>
    <property type="evidence" value="ECO:0007669"/>
    <property type="project" value="TreeGrafter"/>
</dbReference>
<dbReference type="SMART" id="SM00478">
    <property type="entry name" value="ENDO3c"/>
    <property type="match status" value="1"/>
</dbReference>
<dbReference type="PROSITE" id="PS00764">
    <property type="entry name" value="ENDONUCLEASE_III_1"/>
    <property type="match status" value="1"/>
</dbReference>
<evidence type="ECO:0000256" key="11">
    <source>
        <dbReference type="ARBA" id="ARBA00023014"/>
    </source>
</evidence>
<evidence type="ECO:0000256" key="7">
    <source>
        <dbReference type="ARBA" id="ARBA00022723"/>
    </source>
</evidence>
<name>A0A1H9SMC7_9BACI</name>
<dbReference type="SUPFAM" id="SSF48150">
    <property type="entry name" value="DNA-glycosylase"/>
    <property type="match status" value="1"/>
</dbReference>
<comment type="similarity">
    <text evidence="3 14">Belongs to the Nth/MutY family.</text>
</comment>
<reference evidence="17" key="1">
    <citation type="submission" date="2016-10" db="EMBL/GenBank/DDBJ databases">
        <authorList>
            <person name="Varghese N."/>
            <person name="Submissions S."/>
        </authorList>
    </citation>
    <scope>NUCLEOTIDE SEQUENCE [LARGE SCALE GENOMIC DNA]</scope>
    <source>
        <strain evidence="17">S9</strain>
    </source>
</reference>
<dbReference type="InterPro" id="IPR011257">
    <property type="entry name" value="DNA_glycosylase"/>
</dbReference>
<evidence type="ECO:0000256" key="12">
    <source>
        <dbReference type="ARBA" id="ARBA00023204"/>
    </source>
</evidence>
<dbReference type="GO" id="GO:0006284">
    <property type="term" value="P:base-excision repair"/>
    <property type="evidence" value="ECO:0007669"/>
    <property type="project" value="UniProtKB-UniRule"/>
</dbReference>
<keyword evidence="17" id="KW-1185">Reference proteome</keyword>
<evidence type="ECO:0000256" key="8">
    <source>
        <dbReference type="ARBA" id="ARBA00022763"/>
    </source>
</evidence>
<dbReference type="PANTHER" id="PTHR42944">
    <property type="entry name" value="ADENINE DNA GLYCOSYLASE"/>
    <property type="match status" value="1"/>
</dbReference>
<keyword evidence="11" id="KW-0411">Iron-sulfur</keyword>
<dbReference type="Pfam" id="PF00730">
    <property type="entry name" value="HhH-GPD"/>
    <property type="match status" value="1"/>
</dbReference>
<evidence type="ECO:0000256" key="9">
    <source>
        <dbReference type="ARBA" id="ARBA00022801"/>
    </source>
</evidence>
<dbReference type="InterPro" id="IPR029119">
    <property type="entry name" value="MutY_C"/>
</dbReference>
<dbReference type="Gene3D" id="1.10.1670.10">
    <property type="entry name" value="Helix-hairpin-Helix base-excision DNA repair enzymes (C-terminal)"/>
    <property type="match status" value="1"/>
</dbReference>
<dbReference type="GO" id="GO:0034039">
    <property type="term" value="F:8-oxo-7,8-dihydroguanine DNA N-glycosylase activity"/>
    <property type="evidence" value="ECO:0007669"/>
    <property type="project" value="TreeGrafter"/>
</dbReference>
<dbReference type="Pfam" id="PF14815">
    <property type="entry name" value="NUDIX_4"/>
    <property type="match status" value="1"/>
</dbReference>
<evidence type="ECO:0000256" key="10">
    <source>
        <dbReference type="ARBA" id="ARBA00023004"/>
    </source>
</evidence>